<dbReference type="InterPro" id="IPR057508">
    <property type="entry name" value="SHCBP-like_N"/>
</dbReference>
<organism evidence="6">
    <name type="scientific">Graphocephala atropunctata</name>
    <dbReference type="NCBI Taxonomy" id="36148"/>
    <lineage>
        <taxon>Eukaryota</taxon>
        <taxon>Metazoa</taxon>
        <taxon>Ecdysozoa</taxon>
        <taxon>Arthropoda</taxon>
        <taxon>Hexapoda</taxon>
        <taxon>Insecta</taxon>
        <taxon>Pterygota</taxon>
        <taxon>Neoptera</taxon>
        <taxon>Paraneoptera</taxon>
        <taxon>Hemiptera</taxon>
        <taxon>Auchenorrhyncha</taxon>
        <taxon>Membracoidea</taxon>
        <taxon>Cicadellidae</taxon>
        <taxon>Cicadellinae</taxon>
        <taxon>Cicadellini</taxon>
        <taxon>Graphocephala</taxon>
    </lineage>
</organism>
<dbReference type="PANTHER" id="PTHR14695">
    <property type="entry name" value="SHC SH2-DOMAIN BINDING PROTEIN 1-RELATED"/>
    <property type="match status" value="1"/>
</dbReference>
<dbReference type="GO" id="GO:0005819">
    <property type="term" value="C:spindle"/>
    <property type="evidence" value="ECO:0007669"/>
    <property type="project" value="UniProtKB-SubCell"/>
</dbReference>
<accession>A0A1B6KS84</accession>
<dbReference type="InterPro" id="IPR011050">
    <property type="entry name" value="Pectin_lyase_fold/virulence"/>
</dbReference>
<dbReference type="EMBL" id="GEBQ01025689">
    <property type="protein sequence ID" value="JAT14288.1"/>
    <property type="molecule type" value="Transcribed_RNA"/>
</dbReference>
<name>A0A1B6KS84_9HEMI</name>
<gene>
    <name evidence="6" type="ORF">g.10691</name>
</gene>
<proteinExistence type="predicted"/>
<dbReference type="InterPro" id="IPR045140">
    <property type="entry name" value="SHCBP1-like"/>
</dbReference>
<sequence>MSHKPFAFVKDYMERFQDLSNVLTNNVMATEVQKEWSNCMEFAMEPIGWQAIWKLSRHLCTDLKINFPCTAIVVVEQVNFKELSCLVSIHDVEDDDIHLPEKMADVPLTELYPTMEQDNSSALSLYDTAQLIDNLRFFYNHLWMPWDLEFDEDVAWVESHLEGRLQLHFAMAERRVPHEVSHTVRRLAMEGRQIQQAIEHYQEKLEGVTAGVGASTLLQLTELHNRLAQLRNEYLIYERPQLLKALIERTESQEKCRKEQQPSSEAAVMLVLATTSPQQLAKLTDLIAKGASDTQPIRVVPTLQEALVKAVVGGSVWLTSGEHPIRDLATLETGGSIIGLEPGVTVTDEAESCSTLNLLQGSLSLTGLTLQMTTAWNVIKLRPNVECCLREISLVGATLTDGVDVYPGAQFSASDCHFTNCRTAVTCDAGSTVALTSCTFCDNKIALEITEGCNFSMENCTITGSKLYGVHVLTVEATHVNTTSVSYINSISEMKESGTICKDNTVNVRFLPLVRKHQDIHNGDNTLIC</sequence>
<evidence type="ECO:0000256" key="2">
    <source>
        <dbReference type="ARBA" id="ARBA00022490"/>
    </source>
</evidence>
<evidence type="ECO:0008006" key="7">
    <source>
        <dbReference type="Google" id="ProtNLM"/>
    </source>
</evidence>
<dbReference type="AlphaFoldDB" id="A0A1B6KS84"/>
<evidence type="ECO:0000259" key="5">
    <source>
        <dbReference type="Pfam" id="PF23762"/>
    </source>
</evidence>
<protein>
    <recommendedName>
        <fullName evidence="7">Right handed beta helix domain-containing protein</fullName>
    </recommendedName>
</protein>
<feature type="domain" description="SHC SH2" evidence="5">
    <location>
        <begin position="14"/>
        <end position="242"/>
    </location>
</feature>
<dbReference type="SUPFAM" id="SSF51126">
    <property type="entry name" value="Pectin lyase-like"/>
    <property type="match status" value="1"/>
</dbReference>
<keyword evidence="2" id="KW-0963">Cytoplasm</keyword>
<dbReference type="Gene3D" id="2.160.20.10">
    <property type="entry name" value="Single-stranded right-handed beta-helix, Pectin lyase-like"/>
    <property type="match status" value="1"/>
</dbReference>
<feature type="domain" description="Right handed beta helix" evidence="4">
    <location>
        <begin position="402"/>
        <end position="477"/>
    </location>
</feature>
<dbReference type="InterPro" id="IPR012334">
    <property type="entry name" value="Pectin_lyas_fold"/>
</dbReference>
<comment type="subcellular location">
    <subcellularLocation>
        <location evidence="1">Cytoplasm</location>
        <location evidence="1">Cytoskeleton</location>
        <location evidence="1">Spindle</location>
    </subcellularLocation>
</comment>
<dbReference type="GO" id="GO:0007283">
    <property type="term" value="P:spermatogenesis"/>
    <property type="evidence" value="ECO:0007669"/>
    <property type="project" value="TreeGrafter"/>
</dbReference>
<evidence type="ECO:0000313" key="6">
    <source>
        <dbReference type="EMBL" id="JAT14288.1"/>
    </source>
</evidence>
<reference evidence="6" key="1">
    <citation type="submission" date="2015-11" db="EMBL/GenBank/DDBJ databases">
        <title>De novo transcriptome assembly of four potential Pierce s Disease insect vectors from Arizona vineyards.</title>
        <authorList>
            <person name="Tassone E.E."/>
        </authorList>
    </citation>
    <scope>NUCLEOTIDE SEQUENCE</scope>
</reference>
<dbReference type="PANTHER" id="PTHR14695:SF4">
    <property type="entry name" value="PROTEIN NESSUN DORMA"/>
    <property type="match status" value="1"/>
</dbReference>
<keyword evidence="3" id="KW-0206">Cytoskeleton</keyword>
<evidence type="ECO:0000256" key="1">
    <source>
        <dbReference type="ARBA" id="ARBA00004186"/>
    </source>
</evidence>
<dbReference type="GO" id="GO:0007112">
    <property type="term" value="P:male meiosis cytokinesis"/>
    <property type="evidence" value="ECO:0007669"/>
    <property type="project" value="TreeGrafter"/>
</dbReference>
<dbReference type="Pfam" id="PF23762">
    <property type="entry name" value="SHCBP_N"/>
    <property type="match status" value="1"/>
</dbReference>
<evidence type="ECO:0000256" key="3">
    <source>
        <dbReference type="ARBA" id="ARBA00023212"/>
    </source>
</evidence>
<dbReference type="Pfam" id="PF13229">
    <property type="entry name" value="Beta_helix"/>
    <property type="match status" value="1"/>
</dbReference>
<evidence type="ECO:0000259" key="4">
    <source>
        <dbReference type="Pfam" id="PF13229"/>
    </source>
</evidence>
<dbReference type="InterPro" id="IPR039448">
    <property type="entry name" value="Beta_helix"/>
</dbReference>